<sequence>MAQATKKPALDNPHRRFRPWLWIKPSTAARMGTTGLTVRITHPFHPLKGQAFDMISRSPHWGDDRVIYRAADGTLPTIAAAMTDMEQPDAFRRVAAGRAAFRTADLLDLLTLLDRVSAPGEAEDA</sequence>
<dbReference type="RefSeq" id="WP_379020943.1">
    <property type="nucleotide sequence ID" value="NZ_JBHUGY010000027.1"/>
</dbReference>
<dbReference type="InterPro" id="IPR035315">
    <property type="entry name" value="DUF5372"/>
</dbReference>
<dbReference type="Proteomes" id="UP001597349">
    <property type="component" value="Unassembled WGS sequence"/>
</dbReference>
<keyword evidence="2" id="KW-1185">Reference proteome</keyword>
<accession>A0ABW4WHD2</accession>
<comment type="caution">
    <text evidence="1">The sequence shown here is derived from an EMBL/GenBank/DDBJ whole genome shotgun (WGS) entry which is preliminary data.</text>
</comment>
<dbReference type="Pfam" id="PF17342">
    <property type="entry name" value="DUF5372"/>
    <property type="match status" value="1"/>
</dbReference>
<dbReference type="EMBL" id="JBHUGY010000027">
    <property type="protein sequence ID" value="MFD2054822.1"/>
    <property type="molecule type" value="Genomic_DNA"/>
</dbReference>
<name>A0ABW4WHD2_9HYPH</name>
<proteinExistence type="predicted"/>
<evidence type="ECO:0000313" key="1">
    <source>
        <dbReference type="EMBL" id="MFD2054822.1"/>
    </source>
</evidence>
<reference evidence="2" key="1">
    <citation type="journal article" date="2019" name="Int. J. Syst. Evol. Microbiol.">
        <title>The Global Catalogue of Microorganisms (GCM) 10K type strain sequencing project: providing services to taxonomists for standard genome sequencing and annotation.</title>
        <authorList>
            <consortium name="The Broad Institute Genomics Platform"/>
            <consortium name="The Broad Institute Genome Sequencing Center for Infectious Disease"/>
            <person name="Wu L."/>
            <person name="Ma J."/>
        </authorList>
    </citation>
    <scope>NUCLEOTIDE SEQUENCE [LARGE SCALE GENOMIC DNA]</scope>
    <source>
        <strain evidence="2">CGMCC 1.16226</strain>
    </source>
</reference>
<protein>
    <submittedName>
        <fullName evidence="1">DUF5372 family protein</fullName>
    </submittedName>
</protein>
<gene>
    <name evidence="1" type="ORF">ACFSQT_17555</name>
</gene>
<evidence type="ECO:0000313" key="2">
    <source>
        <dbReference type="Proteomes" id="UP001597349"/>
    </source>
</evidence>
<organism evidence="1 2">
    <name type="scientific">Mesorhizobium calcicola</name>
    <dbReference type="NCBI Taxonomy" id="1300310"/>
    <lineage>
        <taxon>Bacteria</taxon>
        <taxon>Pseudomonadati</taxon>
        <taxon>Pseudomonadota</taxon>
        <taxon>Alphaproteobacteria</taxon>
        <taxon>Hyphomicrobiales</taxon>
        <taxon>Phyllobacteriaceae</taxon>
        <taxon>Mesorhizobium</taxon>
    </lineage>
</organism>